<keyword evidence="3" id="KW-0067">ATP-binding</keyword>
<feature type="compositionally biased region" description="Polar residues" evidence="1">
    <location>
        <begin position="619"/>
        <end position="632"/>
    </location>
</feature>
<keyword evidence="3" id="KW-0547">Nucleotide-binding</keyword>
<dbReference type="SUPFAM" id="SSF52540">
    <property type="entry name" value="P-loop containing nucleoside triphosphate hydrolases"/>
    <property type="match status" value="2"/>
</dbReference>
<feature type="region of interest" description="Disordered" evidence="1">
    <location>
        <begin position="601"/>
        <end position="632"/>
    </location>
</feature>
<dbReference type="EMBL" id="CP098611">
    <property type="protein sequence ID" value="USR91544.1"/>
    <property type="molecule type" value="Genomic_DNA"/>
</dbReference>
<feature type="domain" description="Orc1-like AAA ATPase" evidence="2">
    <location>
        <begin position="47"/>
        <end position="278"/>
    </location>
</feature>
<dbReference type="GO" id="GO:0005524">
    <property type="term" value="F:ATP binding"/>
    <property type="evidence" value="ECO:0007669"/>
    <property type="project" value="UniProtKB-KW"/>
</dbReference>
<dbReference type="RefSeq" id="WP_252663559.1">
    <property type="nucleotide sequence ID" value="NZ_CP098611.1"/>
</dbReference>
<sequence>MDRSTLSALNRAIERHNPFIGLAALEEADLWRGHLPDCPSPHRKAMTLVQSALNELEGGKRVCSLVILGEMGTGKTHFLAQVRQKLQLTGQVAFIYIDVQQFQDSTTIRQVLLNAIAYSLSRKGPSGFMQWQELASALATQALESLDTQVKELTPEMAIRRLRGQPQDRNRHWVDRVAEGFFKLRPDIGDPDVVRAILWTLAPAQAPFARKWLGGRSLAAWKLDELGLPQRQGESRESRAAELLEEILHLLGDWKPLVVAFDRLDGEEFEETDEDALEEEWDMRVPLGAMVRLSQSLRALRCHHGTVVLSVMDPETWERIVQPMLGRMTRHLSDRADPLELPEADETVVRAVIRAWLRQFYRDRQLVPPSPLYPFDDSQLKALAREGSDLHDAIEWCAENFRPVENDPLERVTQAFERSLTQVQGSEQMTETLVMEALGVGFESLVGTTLDGVEIRSVEQRPSGTSQRRKSLDLKIVASERGQELRVGVMVVFDERGQRVGNRLRTLCDFEEFGLTRGFLLRPFSCEIPPTWKARDWLERLETTGGGWLDLSVEAIAPLLALLQVLKQRQEWGLSKSRILGFAGSKGLVTGNPLIRELLRPSNPEAIAPNPKADGTPDSRYSSHQPSSDIER</sequence>
<accession>A0ABY5AQP1</accession>
<dbReference type="Pfam" id="PF13191">
    <property type="entry name" value="AAA_16"/>
    <property type="match status" value="1"/>
</dbReference>
<name>A0ABY5AQP1_9CYAN</name>
<protein>
    <submittedName>
        <fullName evidence="3">ATP-binding protein</fullName>
    </submittedName>
</protein>
<evidence type="ECO:0000256" key="1">
    <source>
        <dbReference type="SAM" id="MobiDB-lite"/>
    </source>
</evidence>
<organism evidence="3 4">
    <name type="scientific">Phormidium yuhuli AB48</name>
    <dbReference type="NCBI Taxonomy" id="2940671"/>
    <lineage>
        <taxon>Bacteria</taxon>
        <taxon>Bacillati</taxon>
        <taxon>Cyanobacteriota</taxon>
        <taxon>Cyanophyceae</taxon>
        <taxon>Oscillatoriophycideae</taxon>
        <taxon>Oscillatoriales</taxon>
        <taxon>Oscillatoriaceae</taxon>
        <taxon>Phormidium</taxon>
        <taxon>Phormidium yuhuli</taxon>
    </lineage>
</organism>
<evidence type="ECO:0000313" key="4">
    <source>
        <dbReference type="Proteomes" id="UP001056708"/>
    </source>
</evidence>
<evidence type="ECO:0000259" key="2">
    <source>
        <dbReference type="Pfam" id="PF13191"/>
    </source>
</evidence>
<dbReference type="Proteomes" id="UP001056708">
    <property type="component" value="Chromosome"/>
</dbReference>
<evidence type="ECO:0000313" key="3">
    <source>
        <dbReference type="EMBL" id="USR91544.1"/>
    </source>
</evidence>
<keyword evidence="4" id="KW-1185">Reference proteome</keyword>
<reference evidence="3" key="1">
    <citation type="submission" date="2022-06" db="EMBL/GenBank/DDBJ databases">
        <title>Genome sequence of Phormidium yuhuli AB48 isolated from an industrial photobioreactor environment.</title>
        <authorList>
            <person name="Qiu Y."/>
            <person name="Noonan A.J.C."/>
            <person name="Dofher K."/>
            <person name="Koch M."/>
            <person name="Kieft B."/>
            <person name="Lin X."/>
            <person name="Ziels R.M."/>
            <person name="Hallam S.J."/>
        </authorList>
    </citation>
    <scope>NUCLEOTIDE SEQUENCE</scope>
    <source>
        <strain evidence="3">AB48</strain>
    </source>
</reference>
<proteinExistence type="predicted"/>
<dbReference type="InterPro" id="IPR027417">
    <property type="entry name" value="P-loop_NTPase"/>
</dbReference>
<dbReference type="InterPro" id="IPR041664">
    <property type="entry name" value="AAA_16"/>
</dbReference>
<gene>
    <name evidence="3" type="ORF">NEA10_02105</name>
</gene>
<dbReference type="Gene3D" id="3.40.50.300">
    <property type="entry name" value="P-loop containing nucleotide triphosphate hydrolases"/>
    <property type="match status" value="1"/>
</dbReference>